<name>A0ACC2KTC4_PERAE</name>
<sequence length="66" mass="7377">MVSSHWQAVATSILQLRRRPPIEALTIAAFAATDPEFPLRCQPALCNVLKNKKILANSAELGEWCW</sequence>
<comment type="caution">
    <text evidence="1">The sequence shown here is derived from an EMBL/GenBank/DDBJ whole genome shotgun (WGS) entry which is preliminary data.</text>
</comment>
<organism evidence="1 2">
    <name type="scientific">Persea americana</name>
    <name type="common">Avocado</name>
    <dbReference type="NCBI Taxonomy" id="3435"/>
    <lineage>
        <taxon>Eukaryota</taxon>
        <taxon>Viridiplantae</taxon>
        <taxon>Streptophyta</taxon>
        <taxon>Embryophyta</taxon>
        <taxon>Tracheophyta</taxon>
        <taxon>Spermatophyta</taxon>
        <taxon>Magnoliopsida</taxon>
        <taxon>Magnoliidae</taxon>
        <taxon>Laurales</taxon>
        <taxon>Lauraceae</taxon>
        <taxon>Persea</taxon>
    </lineage>
</organism>
<gene>
    <name evidence="1" type="ORF">MRB53_032775</name>
</gene>
<dbReference type="Proteomes" id="UP001234297">
    <property type="component" value="Chromosome 11"/>
</dbReference>
<evidence type="ECO:0000313" key="1">
    <source>
        <dbReference type="EMBL" id="KAJ8624245.1"/>
    </source>
</evidence>
<reference evidence="1 2" key="1">
    <citation type="journal article" date="2022" name="Hortic Res">
        <title>A haplotype resolved chromosomal level avocado genome allows analysis of novel avocado genes.</title>
        <authorList>
            <person name="Nath O."/>
            <person name="Fletcher S.J."/>
            <person name="Hayward A."/>
            <person name="Shaw L.M."/>
            <person name="Masouleh A.K."/>
            <person name="Furtado A."/>
            <person name="Henry R.J."/>
            <person name="Mitter N."/>
        </authorList>
    </citation>
    <scope>NUCLEOTIDE SEQUENCE [LARGE SCALE GENOMIC DNA]</scope>
    <source>
        <strain evidence="2">cv. Hass</strain>
    </source>
</reference>
<dbReference type="EMBL" id="CM056819">
    <property type="protein sequence ID" value="KAJ8624245.1"/>
    <property type="molecule type" value="Genomic_DNA"/>
</dbReference>
<proteinExistence type="predicted"/>
<accession>A0ACC2KTC4</accession>
<keyword evidence="2" id="KW-1185">Reference proteome</keyword>
<evidence type="ECO:0000313" key="2">
    <source>
        <dbReference type="Proteomes" id="UP001234297"/>
    </source>
</evidence>
<protein>
    <submittedName>
        <fullName evidence="1">Uncharacterized protein</fullName>
    </submittedName>
</protein>